<dbReference type="AlphaFoldDB" id="A0A1I5BCL1"/>
<dbReference type="EMBL" id="FOVC01000016">
    <property type="protein sequence ID" value="SFN72417.1"/>
    <property type="molecule type" value="Genomic_DNA"/>
</dbReference>
<gene>
    <name evidence="1" type="ORF">SAMN05216516_11612</name>
</gene>
<name>A0A1I5BCL1_9GAMM</name>
<proteinExistence type="predicted"/>
<keyword evidence="2" id="KW-1185">Reference proteome</keyword>
<dbReference type="RefSeq" id="WP_092879918.1">
    <property type="nucleotide sequence ID" value="NZ_FOVC01000016.1"/>
</dbReference>
<sequence>MRYYDLTIMDESGKAIRHYGSLANGVYDPGALMIEFDILRFGESTPQGGSHVTLWGISQKEMQQATQDLFNKRMRLRAGMSAGLPLANPAQRSVILDGYIWQVYGNWIGTEIRLDFVVMPGPSVGQSGEALPDINLTLPWNKGTELSVALTQCFQTLNKFAFDINISDRLVNNYDYPMFCGSLSEMAISLNAISKSIITTPGYKGVDIVMVSADKIRVFDNAKQLKASSGSAPVTQAKTINPVDLVGQPTWVGFGTVSVQCVLRGDVMVGDAIRLPAQSRATLTDSSYSQYKNSVAFTGVFRVSSVRILGNSRQADGASWMTIIEAYPLLEKTA</sequence>
<evidence type="ECO:0000313" key="2">
    <source>
        <dbReference type="Proteomes" id="UP000242222"/>
    </source>
</evidence>
<reference evidence="2" key="1">
    <citation type="submission" date="2016-10" db="EMBL/GenBank/DDBJ databases">
        <authorList>
            <person name="Varghese N."/>
            <person name="Submissions S."/>
        </authorList>
    </citation>
    <scope>NUCLEOTIDE SEQUENCE [LARGE SCALE GENOMIC DNA]</scope>
    <source>
        <strain evidence="2">N6PO6</strain>
    </source>
</reference>
<dbReference type="Proteomes" id="UP000242222">
    <property type="component" value="Unassembled WGS sequence"/>
</dbReference>
<evidence type="ECO:0000313" key="1">
    <source>
        <dbReference type="EMBL" id="SFN72417.1"/>
    </source>
</evidence>
<accession>A0A1I5BCL1</accession>
<dbReference type="OrthoDB" id="9074499at2"/>
<protein>
    <submittedName>
        <fullName evidence="1">Uncharacterized protein</fullName>
    </submittedName>
</protein>
<organism evidence="1 2">
    <name type="scientific">Izhakiella capsodis</name>
    <dbReference type="NCBI Taxonomy" id="1367852"/>
    <lineage>
        <taxon>Bacteria</taxon>
        <taxon>Pseudomonadati</taxon>
        <taxon>Pseudomonadota</taxon>
        <taxon>Gammaproteobacteria</taxon>
        <taxon>Enterobacterales</taxon>
        <taxon>Erwiniaceae</taxon>
        <taxon>Izhakiella</taxon>
    </lineage>
</organism>
<dbReference type="STRING" id="1367852.SAMN05216516_11612"/>